<dbReference type="PANTHER" id="PTHR23132:SF23">
    <property type="entry name" value="D-ALANINE--D-ALANINE LIGASE B"/>
    <property type="match status" value="1"/>
</dbReference>
<evidence type="ECO:0000256" key="1">
    <source>
        <dbReference type="ARBA" id="ARBA00010871"/>
    </source>
</evidence>
<dbReference type="InterPro" id="IPR011761">
    <property type="entry name" value="ATP-grasp"/>
</dbReference>
<dbReference type="InterPro" id="IPR013815">
    <property type="entry name" value="ATP_grasp_subdomain_1"/>
</dbReference>
<dbReference type="Gene3D" id="3.30.470.20">
    <property type="entry name" value="ATP-grasp fold, B domain"/>
    <property type="match status" value="1"/>
</dbReference>
<dbReference type="PANTHER" id="PTHR23132">
    <property type="entry name" value="D-ALANINE--D-ALANINE LIGASE"/>
    <property type="match status" value="1"/>
</dbReference>
<keyword evidence="3" id="KW-0067">ATP-binding</keyword>
<name>A0A225MS76_9BURK</name>
<dbReference type="Proteomes" id="UP000214603">
    <property type="component" value="Unassembled WGS sequence"/>
</dbReference>
<evidence type="ECO:0000259" key="4">
    <source>
        <dbReference type="PROSITE" id="PS50975"/>
    </source>
</evidence>
<dbReference type="AlphaFoldDB" id="A0A225MS76"/>
<dbReference type="GO" id="GO:0005524">
    <property type="term" value="F:ATP binding"/>
    <property type="evidence" value="ECO:0007669"/>
    <property type="project" value="UniProtKB-UniRule"/>
</dbReference>
<dbReference type="GO" id="GO:0046872">
    <property type="term" value="F:metal ion binding"/>
    <property type="evidence" value="ECO:0007669"/>
    <property type="project" value="InterPro"/>
</dbReference>
<dbReference type="OrthoDB" id="9813261at2"/>
<gene>
    <name evidence="5" type="ORF">CEY11_07395</name>
</gene>
<comment type="caution">
    <text evidence="5">The sequence shown here is derived from an EMBL/GenBank/DDBJ whole genome shotgun (WGS) entry which is preliminary data.</text>
</comment>
<reference evidence="6" key="1">
    <citation type="submission" date="2017-06" db="EMBL/GenBank/DDBJ databases">
        <title>Herbaspirillum phytohormonus sp. nov., isolated from the root nodule of Robinia pseudoacacia in lead-zinc mine.</title>
        <authorList>
            <person name="Fan M."/>
            <person name="Lin Y."/>
        </authorList>
    </citation>
    <scope>NUCLEOTIDE SEQUENCE [LARGE SCALE GENOMIC DNA]</scope>
    <source>
        <strain evidence="6">SC-089</strain>
    </source>
</reference>
<protein>
    <submittedName>
        <fullName evidence="5">Biotin carboxylase</fullName>
    </submittedName>
</protein>
<sequence>MTSDFSSNDRWPPAGPVAVLFEAIEAPAIGNVHRPVKRGGYADSGADIAFALRAADVQVCTPVPQPAPGADADWVYPDSAEGIQAALDAGARVLWANTVLFKEHPLESFLKQARIVGQLPERVQAYDDKWVANELLRRHGLPVAPSVLVGSDDPRQTYAIEALSESELAAHGLHFPLVVKPLRGRGSQGVFRVDTMAALRARFDQIMKASEIFHGDLVPVFDRSVIVEQFLPGDELAVAVMPPGTYRMGEQLQKMSSHWGLPAVQRSRHEDGVAPYDDAEPLAANSKPLDKDALQQPALRRLLQQCAQAAALVDSRAPIRIDCRAGKDGKYYLFDLNMKPNLTGPGRPDRDNRDSLIAMAARAAGWSYTDLLLNMLAQSWAPGQR</sequence>
<proteinExistence type="inferred from homology"/>
<keyword evidence="6" id="KW-1185">Reference proteome</keyword>
<dbReference type="EMBL" id="NJIH01000003">
    <property type="protein sequence ID" value="OWT64105.1"/>
    <property type="molecule type" value="Genomic_DNA"/>
</dbReference>
<dbReference type="Pfam" id="PF07478">
    <property type="entry name" value="Dala_Dala_lig_C"/>
    <property type="match status" value="1"/>
</dbReference>
<comment type="similarity">
    <text evidence="1">Belongs to the D-alanine--D-alanine ligase family.</text>
</comment>
<evidence type="ECO:0000313" key="5">
    <source>
        <dbReference type="EMBL" id="OWT64105.1"/>
    </source>
</evidence>
<dbReference type="Gene3D" id="3.30.1490.20">
    <property type="entry name" value="ATP-grasp fold, A domain"/>
    <property type="match status" value="1"/>
</dbReference>
<keyword evidence="3" id="KW-0547">Nucleotide-binding</keyword>
<feature type="domain" description="ATP-grasp" evidence="4">
    <location>
        <begin position="133"/>
        <end position="377"/>
    </location>
</feature>
<keyword evidence="2" id="KW-0436">Ligase</keyword>
<organism evidence="5 6">
    <name type="scientific">Candidimonas nitroreducens</name>
    <dbReference type="NCBI Taxonomy" id="683354"/>
    <lineage>
        <taxon>Bacteria</taxon>
        <taxon>Pseudomonadati</taxon>
        <taxon>Pseudomonadota</taxon>
        <taxon>Betaproteobacteria</taxon>
        <taxon>Burkholderiales</taxon>
        <taxon>Alcaligenaceae</taxon>
        <taxon>Candidimonas</taxon>
    </lineage>
</organism>
<evidence type="ECO:0000313" key="6">
    <source>
        <dbReference type="Proteomes" id="UP000214603"/>
    </source>
</evidence>
<accession>A0A225MS76</accession>
<dbReference type="RefSeq" id="WP_088602685.1">
    <property type="nucleotide sequence ID" value="NZ_NJIH01000003.1"/>
</dbReference>
<dbReference type="InterPro" id="IPR011095">
    <property type="entry name" value="Dala_Dala_lig_C"/>
</dbReference>
<dbReference type="PROSITE" id="PS50975">
    <property type="entry name" value="ATP_GRASP"/>
    <property type="match status" value="1"/>
</dbReference>
<dbReference type="SUPFAM" id="SSF56059">
    <property type="entry name" value="Glutathione synthetase ATP-binding domain-like"/>
    <property type="match status" value="1"/>
</dbReference>
<evidence type="ECO:0000256" key="2">
    <source>
        <dbReference type="ARBA" id="ARBA00022598"/>
    </source>
</evidence>
<evidence type="ECO:0000256" key="3">
    <source>
        <dbReference type="PROSITE-ProRule" id="PRU00409"/>
    </source>
</evidence>
<dbReference type="GO" id="GO:0008716">
    <property type="term" value="F:D-alanine-D-alanine ligase activity"/>
    <property type="evidence" value="ECO:0007669"/>
    <property type="project" value="InterPro"/>
</dbReference>